<feature type="compositionally biased region" description="Basic and acidic residues" evidence="1">
    <location>
        <begin position="413"/>
        <end position="424"/>
    </location>
</feature>
<keyword evidence="2" id="KW-0812">Transmembrane</keyword>
<feature type="region of interest" description="Disordered" evidence="1">
    <location>
        <begin position="413"/>
        <end position="447"/>
    </location>
</feature>
<evidence type="ECO:0000256" key="1">
    <source>
        <dbReference type="SAM" id="MobiDB-lite"/>
    </source>
</evidence>
<protein>
    <submittedName>
        <fullName evidence="3">Uncharacterized protein</fullName>
    </submittedName>
</protein>
<feature type="region of interest" description="Disordered" evidence="1">
    <location>
        <begin position="118"/>
        <end position="138"/>
    </location>
</feature>
<dbReference type="EMBL" id="KN848654">
    <property type="protein sequence ID" value="KIR80192.1"/>
    <property type="molecule type" value="Genomic_DNA"/>
</dbReference>
<dbReference type="Proteomes" id="UP000054272">
    <property type="component" value="Unassembled WGS sequence"/>
</dbReference>
<sequence length="754" mass="82441">MNLQLTSYRRLFGSIEHNAPVPSSPQTTGRTISTSSEDKENIPPQPVFRTRNRQEKRINPQVQPSAQPYDLRNSIIDFLATQEADFVSLETEALAPLKIERKKKHIANIKRKPVPPIYKGGKNDSITSASLSSPSSSILNPGGVGSGLVNESIQSLDAMIEQQYQESGVTRETPTSLDAEANNSDQSKESDFDNQELQDQFNGTSRSVLSQPHNPSVLPGCCSFKPSVYSGTDINEQATALTSEETENNERSATESDTCSNDKTVLFATPAYQFDHLRWSQEQPLKVNGIVKGDETVKEDPSYPTPGGDNPNFAVLTSKQATAIIHEITTQLATQLASHGPKTNTAGFFHLPSQSFAQALNPGNPSPVPSFYADSHHLASSILFPLSRHQNAVSRNSDELRLAERYTQRDHFSLEGDRVLHNDDDYPTADTRSEDPNSNSDMGSGRPHQRIKERLLLVCLVTGFVMPFSWIVGGWFLSEVVKGTNNKLTDRTIWIPKSDLNDFQTDAAPGNNRNNYSDVNNDARTIQPNPSDEPELDLWTPRTNLTASAANVASLPAQYRPFASMPSLLLSTPPIAIIRNSISSPNLLGLYEPRSVMQVRERGALEPSTLAIPLPSSTFKGTSAAPSPTPTLANLSPTIFNRHRDLVYRHHPTPYSTTISGSNLAYVPDGLGGSIVPIHHFYHPSTNGLPSTMFAPPSSTRRPSFISSTAWILDRSVSTLINYRNGKGSIGRFLKGSLARDDILVTLGSSSSAG</sequence>
<organism evidence="3 4">
    <name type="scientific">Cryptococcus gattii EJB2</name>
    <dbReference type="NCBI Taxonomy" id="1296103"/>
    <lineage>
        <taxon>Eukaryota</taxon>
        <taxon>Fungi</taxon>
        <taxon>Dikarya</taxon>
        <taxon>Basidiomycota</taxon>
        <taxon>Agaricomycotina</taxon>
        <taxon>Tremellomycetes</taxon>
        <taxon>Tremellales</taxon>
        <taxon>Cryptococcaceae</taxon>
        <taxon>Cryptococcus</taxon>
        <taxon>Cryptococcus gattii species complex</taxon>
    </lineage>
</organism>
<evidence type="ECO:0000313" key="3">
    <source>
        <dbReference type="EMBL" id="KIR80192.1"/>
    </source>
</evidence>
<proteinExistence type="predicted"/>
<reference evidence="3 4" key="1">
    <citation type="submission" date="2015-01" db="EMBL/GenBank/DDBJ databases">
        <title>The Genome Sequence of Cryptococcus gattii EJB2.</title>
        <authorList>
            <consortium name="The Broad Institute Genomics Platform"/>
            <person name="Cuomo C."/>
            <person name="Litvintseva A."/>
            <person name="Chen Y."/>
            <person name="Heitman J."/>
            <person name="Sun S."/>
            <person name="Springer D."/>
            <person name="Dromer F."/>
            <person name="Young S."/>
            <person name="Zeng Q."/>
            <person name="Gargeya S."/>
            <person name="Abouelleil A."/>
            <person name="Alvarado L."/>
            <person name="Chapman S.B."/>
            <person name="Gainer-Dewar J."/>
            <person name="Goldberg J."/>
            <person name="Griggs A."/>
            <person name="Gujja S."/>
            <person name="Hansen M."/>
            <person name="Howarth C."/>
            <person name="Imamovic A."/>
            <person name="Larimer J."/>
            <person name="Murphy C."/>
            <person name="Naylor J."/>
            <person name="Pearson M."/>
            <person name="Priest M."/>
            <person name="Roberts A."/>
            <person name="Saif S."/>
            <person name="Shea T."/>
            <person name="Sykes S."/>
            <person name="Wortman J."/>
            <person name="Nusbaum C."/>
            <person name="Birren B."/>
        </authorList>
    </citation>
    <scope>NUCLEOTIDE SEQUENCE [LARGE SCALE GENOMIC DNA]</scope>
    <source>
        <strain evidence="3 4">EJB2</strain>
    </source>
</reference>
<evidence type="ECO:0000256" key="2">
    <source>
        <dbReference type="SAM" id="Phobius"/>
    </source>
</evidence>
<keyword evidence="4" id="KW-1185">Reference proteome</keyword>
<keyword evidence="2" id="KW-1133">Transmembrane helix</keyword>
<feature type="compositionally biased region" description="Low complexity" evidence="1">
    <location>
        <begin position="125"/>
        <end position="137"/>
    </location>
</feature>
<gene>
    <name evidence="3" type="ORF">I306_02766</name>
</gene>
<feature type="compositionally biased region" description="Polar residues" evidence="1">
    <location>
        <begin position="24"/>
        <end position="35"/>
    </location>
</feature>
<evidence type="ECO:0000313" key="4">
    <source>
        <dbReference type="Proteomes" id="UP000054272"/>
    </source>
</evidence>
<keyword evidence="2" id="KW-0472">Membrane</keyword>
<feature type="compositionally biased region" description="Polar residues" evidence="1">
    <location>
        <begin position="165"/>
        <end position="185"/>
    </location>
</feature>
<feature type="compositionally biased region" description="Low complexity" evidence="1">
    <location>
        <begin position="511"/>
        <end position="520"/>
    </location>
</feature>
<feature type="transmembrane region" description="Helical" evidence="2">
    <location>
        <begin position="455"/>
        <end position="477"/>
    </location>
</feature>
<accession>A0ABR5BX19</accession>
<feature type="region of interest" description="Disordered" evidence="1">
    <location>
        <begin position="16"/>
        <end position="52"/>
    </location>
</feature>
<name>A0ABR5BX19_9TREE</name>
<feature type="region of interest" description="Disordered" evidence="1">
    <location>
        <begin position="506"/>
        <end position="535"/>
    </location>
</feature>
<feature type="region of interest" description="Disordered" evidence="1">
    <location>
        <begin position="165"/>
        <end position="196"/>
    </location>
</feature>